<dbReference type="GO" id="GO:0032259">
    <property type="term" value="P:methylation"/>
    <property type="evidence" value="ECO:0007669"/>
    <property type="project" value="UniProtKB-KW"/>
</dbReference>
<evidence type="ECO:0000256" key="2">
    <source>
        <dbReference type="ARBA" id="ARBA00022679"/>
    </source>
</evidence>
<name>A0ABV7GT73_9RHOB</name>
<reference evidence="5" key="1">
    <citation type="journal article" date="2019" name="Int. J. Syst. Evol. Microbiol.">
        <title>The Global Catalogue of Microorganisms (GCM) 10K type strain sequencing project: providing services to taxonomists for standard genome sequencing and annotation.</title>
        <authorList>
            <consortium name="The Broad Institute Genomics Platform"/>
            <consortium name="The Broad Institute Genome Sequencing Center for Infectious Disease"/>
            <person name="Wu L."/>
            <person name="Ma J."/>
        </authorList>
    </citation>
    <scope>NUCLEOTIDE SEQUENCE [LARGE SCALE GENOMIC DNA]</scope>
    <source>
        <strain evidence="5">KCTC 52366</strain>
    </source>
</reference>
<evidence type="ECO:0000256" key="3">
    <source>
        <dbReference type="ARBA" id="ARBA00022691"/>
    </source>
</evidence>
<dbReference type="GO" id="GO:0008168">
    <property type="term" value="F:methyltransferase activity"/>
    <property type="evidence" value="ECO:0007669"/>
    <property type="project" value="UniProtKB-KW"/>
</dbReference>
<dbReference type="SUPFAM" id="SSF53335">
    <property type="entry name" value="S-adenosyl-L-methionine-dependent methyltransferases"/>
    <property type="match status" value="1"/>
</dbReference>
<sequence>MSKTYLEKVYSVKNTEEARQIYDEWAGSYDDELLEQGYATPMRVARALAAQIQNMDKPVLDFGCGTGLSGAALIQNGFTVIDGTDLSAEMLAQAADKGVYRDLWQTHPGAELPFDSGKYTAITASGVIGSGAGPSELLEILMEGLAPRGLLAFSFNDHTLTDPNYMAPLRDWTTDGIASLLFEEHGPHIPGIDLGSTVYVFEKA</sequence>
<dbReference type="Gene3D" id="3.40.50.150">
    <property type="entry name" value="Vaccinia Virus protein VP39"/>
    <property type="match status" value="1"/>
</dbReference>
<evidence type="ECO:0000256" key="1">
    <source>
        <dbReference type="ARBA" id="ARBA00022603"/>
    </source>
</evidence>
<evidence type="ECO:0000313" key="4">
    <source>
        <dbReference type="EMBL" id="MFC3143848.1"/>
    </source>
</evidence>
<dbReference type="PANTHER" id="PTHR43464">
    <property type="entry name" value="METHYLTRANSFERASE"/>
    <property type="match status" value="1"/>
</dbReference>
<dbReference type="InterPro" id="IPR029063">
    <property type="entry name" value="SAM-dependent_MTases_sf"/>
</dbReference>
<dbReference type="CDD" id="cd02440">
    <property type="entry name" value="AdoMet_MTases"/>
    <property type="match status" value="1"/>
</dbReference>
<keyword evidence="2" id="KW-0808">Transferase</keyword>
<evidence type="ECO:0000313" key="5">
    <source>
        <dbReference type="Proteomes" id="UP001595632"/>
    </source>
</evidence>
<dbReference type="PANTHER" id="PTHR43464:SF19">
    <property type="entry name" value="UBIQUINONE BIOSYNTHESIS O-METHYLTRANSFERASE, MITOCHONDRIAL"/>
    <property type="match status" value="1"/>
</dbReference>
<comment type="caution">
    <text evidence="4">The sequence shown here is derived from an EMBL/GenBank/DDBJ whole genome shotgun (WGS) entry which is preliminary data.</text>
</comment>
<keyword evidence="5" id="KW-1185">Reference proteome</keyword>
<dbReference type="Proteomes" id="UP001595632">
    <property type="component" value="Unassembled WGS sequence"/>
</dbReference>
<organism evidence="4 5">
    <name type="scientific">Psychromarinibacter halotolerans</name>
    <dbReference type="NCBI Taxonomy" id="1775175"/>
    <lineage>
        <taxon>Bacteria</taxon>
        <taxon>Pseudomonadati</taxon>
        <taxon>Pseudomonadota</taxon>
        <taxon>Alphaproteobacteria</taxon>
        <taxon>Rhodobacterales</taxon>
        <taxon>Paracoccaceae</taxon>
        <taxon>Psychromarinibacter</taxon>
    </lineage>
</organism>
<dbReference type="RefSeq" id="WP_275631120.1">
    <property type="nucleotide sequence ID" value="NZ_JARGYD010000001.1"/>
</dbReference>
<keyword evidence="3" id="KW-0949">S-adenosyl-L-methionine</keyword>
<proteinExistence type="predicted"/>
<keyword evidence="1 4" id="KW-0489">Methyltransferase</keyword>
<protein>
    <submittedName>
        <fullName evidence="4">Class I SAM-dependent DNA methyltransferase</fullName>
    </submittedName>
</protein>
<dbReference type="Pfam" id="PF13489">
    <property type="entry name" value="Methyltransf_23"/>
    <property type="match status" value="1"/>
</dbReference>
<dbReference type="EMBL" id="JBHRTB010000010">
    <property type="protein sequence ID" value="MFC3143848.1"/>
    <property type="molecule type" value="Genomic_DNA"/>
</dbReference>
<gene>
    <name evidence="4" type="ORF">ACFOGP_14095</name>
</gene>
<accession>A0ABV7GT73</accession>